<comment type="caution">
    <text evidence="3">The sequence shown here is derived from an EMBL/GenBank/DDBJ whole genome shotgun (WGS) entry which is preliminary data.</text>
</comment>
<feature type="chain" id="PRO_5021715105" evidence="1">
    <location>
        <begin position="18"/>
        <end position="436"/>
    </location>
</feature>
<dbReference type="STRING" id="97359.A0A550CVF1"/>
<dbReference type="Gene3D" id="3.40.50.1820">
    <property type="entry name" value="alpha/beta hydrolase"/>
    <property type="match status" value="1"/>
</dbReference>
<dbReference type="AlphaFoldDB" id="A0A550CVF1"/>
<dbReference type="InterPro" id="IPR029058">
    <property type="entry name" value="AB_hydrolase_fold"/>
</dbReference>
<dbReference type="InterPro" id="IPR000073">
    <property type="entry name" value="AB_hydrolase_1"/>
</dbReference>
<dbReference type="Pfam" id="PF00561">
    <property type="entry name" value="Abhydrolase_1"/>
    <property type="match status" value="1"/>
</dbReference>
<dbReference type="OrthoDB" id="408373at2759"/>
<keyword evidence="3" id="KW-0378">Hydrolase</keyword>
<evidence type="ECO:0000256" key="1">
    <source>
        <dbReference type="SAM" id="SignalP"/>
    </source>
</evidence>
<dbReference type="SUPFAM" id="SSF53474">
    <property type="entry name" value="alpha/beta-Hydrolases"/>
    <property type="match status" value="1"/>
</dbReference>
<accession>A0A550CVF1</accession>
<keyword evidence="4" id="KW-1185">Reference proteome</keyword>
<gene>
    <name evidence="3" type="ORF">BD626DRAFT_482643</name>
</gene>
<dbReference type="Proteomes" id="UP000320762">
    <property type="component" value="Unassembled WGS sequence"/>
</dbReference>
<organism evidence="3 4">
    <name type="scientific">Schizophyllum amplum</name>
    <dbReference type="NCBI Taxonomy" id="97359"/>
    <lineage>
        <taxon>Eukaryota</taxon>
        <taxon>Fungi</taxon>
        <taxon>Dikarya</taxon>
        <taxon>Basidiomycota</taxon>
        <taxon>Agaricomycotina</taxon>
        <taxon>Agaricomycetes</taxon>
        <taxon>Agaricomycetidae</taxon>
        <taxon>Agaricales</taxon>
        <taxon>Schizophyllaceae</taxon>
        <taxon>Schizophyllum</taxon>
    </lineage>
</organism>
<evidence type="ECO:0000313" key="3">
    <source>
        <dbReference type="EMBL" id="TRM68755.1"/>
    </source>
</evidence>
<feature type="domain" description="AB hydrolase-1" evidence="2">
    <location>
        <begin position="62"/>
        <end position="312"/>
    </location>
</feature>
<dbReference type="PANTHER" id="PTHR43329">
    <property type="entry name" value="EPOXIDE HYDROLASE"/>
    <property type="match status" value="1"/>
</dbReference>
<name>A0A550CVF1_9AGAR</name>
<sequence length="436" mass="47846">MRLGATLWEALLAVVAATEDFDPRSYSKQRATCKATKGDEGDKVVDITMSYVDVTPSAKHTLLLNDYRLTAPDHRGFGQSTHPGDVQSSGTLQYLVGDMVCVLEHAGVRPPLVHDWGSAVCYEAARSQPHIFTAVVGAAVPYMPVAGDAFAPVAALVPLLPKLAYNVYFADDTSITVAELNLDVQRTLHGTLRQKSNPPLDDFLTYTNTLMGALKDLDAEISPIPFFTADGEGTSWSTSACRSLTTNRLAAWEFAHNQGNFTIGPQPALSILPSDDPVADWVKAAALPYSADFLPNLKTTVGTGSHWLHLENTVDFNRELQAWLEETPESMSGTTKEQFVDEFQVKCRCAQGWNYESRKPPSTMHDIHVCIVSLMPGSFAPQSLTAEVLHYLYCQWCAASIWQSFTDNISLLVLESRDLHRVRPGHGSSRTLPGFE</sequence>
<dbReference type="EMBL" id="VDMD01000002">
    <property type="protein sequence ID" value="TRM68755.1"/>
    <property type="molecule type" value="Genomic_DNA"/>
</dbReference>
<reference evidence="3 4" key="1">
    <citation type="journal article" date="2019" name="New Phytol.">
        <title>Comparative genomics reveals unique wood-decay strategies and fruiting body development in the Schizophyllaceae.</title>
        <authorList>
            <person name="Almasi E."/>
            <person name="Sahu N."/>
            <person name="Krizsan K."/>
            <person name="Balint B."/>
            <person name="Kovacs G.M."/>
            <person name="Kiss B."/>
            <person name="Cseklye J."/>
            <person name="Drula E."/>
            <person name="Henrissat B."/>
            <person name="Nagy I."/>
            <person name="Chovatia M."/>
            <person name="Adam C."/>
            <person name="LaButti K."/>
            <person name="Lipzen A."/>
            <person name="Riley R."/>
            <person name="Grigoriev I.V."/>
            <person name="Nagy L.G."/>
        </authorList>
    </citation>
    <scope>NUCLEOTIDE SEQUENCE [LARGE SCALE GENOMIC DNA]</scope>
    <source>
        <strain evidence="3 4">NL-1724</strain>
    </source>
</reference>
<dbReference type="GO" id="GO:0016787">
    <property type="term" value="F:hydrolase activity"/>
    <property type="evidence" value="ECO:0007669"/>
    <property type="project" value="UniProtKB-KW"/>
</dbReference>
<keyword evidence="1" id="KW-0732">Signal</keyword>
<evidence type="ECO:0000259" key="2">
    <source>
        <dbReference type="Pfam" id="PF00561"/>
    </source>
</evidence>
<evidence type="ECO:0000313" key="4">
    <source>
        <dbReference type="Proteomes" id="UP000320762"/>
    </source>
</evidence>
<protein>
    <submittedName>
        <fullName evidence="3">Alpha/Beta hydrolase protein</fullName>
    </submittedName>
</protein>
<feature type="signal peptide" evidence="1">
    <location>
        <begin position="1"/>
        <end position="17"/>
    </location>
</feature>
<proteinExistence type="predicted"/>